<dbReference type="Proteomes" id="UP000696485">
    <property type="component" value="Unassembled WGS sequence"/>
</dbReference>
<dbReference type="AlphaFoldDB" id="A0A9P5SIP2"/>
<accession>A0A9P5SIP2</accession>
<dbReference type="GO" id="GO:0016788">
    <property type="term" value="F:hydrolase activity, acting on ester bonds"/>
    <property type="evidence" value="ECO:0007669"/>
    <property type="project" value="InterPro"/>
</dbReference>
<proteinExistence type="predicted"/>
<evidence type="ECO:0000256" key="1">
    <source>
        <dbReference type="ARBA" id="ARBA00022801"/>
    </source>
</evidence>
<keyword evidence="3" id="KW-1185">Reference proteome</keyword>
<keyword evidence="1" id="KW-0378">Hydrolase</keyword>
<dbReference type="Pfam" id="PF00657">
    <property type="entry name" value="Lipase_GDSL"/>
    <property type="match status" value="1"/>
</dbReference>
<protein>
    <submittedName>
        <fullName evidence="2">Uncharacterized protein</fullName>
    </submittedName>
</protein>
<dbReference type="Gene3D" id="3.40.50.1110">
    <property type="entry name" value="SGNH hydrolase"/>
    <property type="match status" value="1"/>
</dbReference>
<reference evidence="2" key="1">
    <citation type="journal article" date="2020" name="Fungal Divers.">
        <title>Resolving the Mortierellaceae phylogeny through synthesis of multi-gene phylogenetics and phylogenomics.</title>
        <authorList>
            <person name="Vandepol N."/>
            <person name="Liber J."/>
            <person name="Desiro A."/>
            <person name="Na H."/>
            <person name="Kennedy M."/>
            <person name="Barry K."/>
            <person name="Grigoriev I.V."/>
            <person name="Miller A.N."/>
            <person name="O'Donnell K."/>
            <person name="Stajich J.E."/>
            <person name="Bonito G."/>
        </authorList>
    </citation>
    <scope>NUCLEOTIDE SEQUENCE</scope>
    <source>
        <strain evidence="2">NVP1</strain>
    </source>
</reference>
<gene>
    <name evidence="2" type="ORF">BG006_006442</name>
</gene>
<sequence>MPFFSRPSKSCPTVHFSRLVVHGDSFSDNGNVANELGARLENYAYGSATTDSEIVQGKTGINADLPVPGFIQQIQLFRNNQNTSSDNNLSATLFMISFQGNDFWFDPTIDTQVVLGSIERGVRHLVDLGARHIMVLENSDIGKIPAFGDNSTLAKERSELSAKQHREYQEMKKRLEVEYGAPRRGGRTFVNCGTGSSMMDKVNIAFFDLFEFLEGFRSPDNLERLNITNVTHGCVSPDYQTRCEDAGGYFFYDSFHPSTKVHRAIGEAVLQLVL</sequence>
<dbReference type="EMBL" id="JAAAUY010000384">
    <property type="protein sequence ID" value="KAF9330605.1"/>
    <property type="molecule type" value="Genomic_DNA"/>
</dbReference>
<dbReference type="InterPro" id="IPR001087">
    <property type="entry name" value="GDSL"/>
</dbReference>
<organism evidence="2 3">
    <name type="scientific">Podila minutissima</name>
    <dbReference type="NCBI Taxonomy" id="64525"/>
    <lineage>
        <taxon>Eukaryota</taxon>
        <taxon>Fungi</taxon>
        <taxon>Fungi incertae sedis</taxon>
        <taxon>Mucoromycota</taxon>
        <taxon>Mortierellomycotina</taxon>
        <taxon>Mortierellomycetes</taxon>
        <taxon>Mortierellales</taxon>
        <taxon>Mortierellaceae</taxon>
        <taxon>Podila</taxon>
    </lineage>
</organism>
<dbReference type="InterPro" id="IPR051058">
    <property type="entry name" value="GDSL_Est/Lipase"/>
</dbReference>
<evidence type="ECO:0000313" key="3">
    <source>
        <dbReference type="Proteomes" id="UP000696485"/>
    </source>
</evidence>
<comment type="caution">
    <text evidence="2">The sequence shown here is derived from an EMBL/GenBank/DDBJ whole genome shotgun (WGS) entry which is preliminary data.</text>
</comment>
<dbReference type="SUPFAM" id="SSF52266">
    <property type="entry name" value="SGNH hydrolase"/>
    <property type="match status" value="1"/>
</dbReference>
<name>A0A9P5SIP2_9FUNG</name>
<dbReference type="InterPro" id="IPR036514">
    <property type="entry name" value="SGNH_hydro_sf"/>
</dbReference>
<evidence type="ECO:0000313" key="2">
    <source>
        <dbReference type="EMBL" id="KAF9330605.1"/>
    </source>
</evidence>
<dbReference type="PANTHER" id="PTHR45648">
    <property type="entry name" value="GDSL LIPASE/ACYLHYDROLASE FAMILY PROTEIN (AFU_ORTHOLOGUE AFUA_4G14700)"/>
    <property type="match status" value="1"/>
</dbReference>
<dbReference type="PANTHER" id="PTHR45648:SF22">
    <property type="entry name" value="GDSL LIPASE_ACYLHYDROLASE FAMILY PROTEIN (AFU_ORTHOLOGUE AFUA_4G14700)"/>
    <property type="match status" value="1"/>
</dbReference>